<gene>
    <name evidence="3" type="ORF">bhn_I1823</name>
</gene>
<dbReference type="GO" id="GO:0005524">
    <property type="term" value="F:ATP binding"/>
    <property type="evidence" value="ECO:0007669"/>
    <property type="project" value="InterPro"/>
</dbReference>
<dbReference type="InterPro" id="IPR045006">
    <property type="entry name" value="CHLI-like"/>
</dbReference>
<dbReference type="KEGG" id="bhu:bhn_I1823"/>
<dbReference type="InterPro" id="IPR020568">
    <property type="entry name" value="Ribosomal_Su5_D2-typ_SF"/>
</dbReference>
<sequence>MFSSVTSGAVRGIISYLIDVEVDVSSGLPGFNMVGFMSGDVKEAGARVKVALKNIGVKIPASKITVNLSPADIKKEGIVVDLPVALGIMIAMGEISEENVKDTVVLGELGLDGEIKAVKGILPIVNKAKEMGIKTVILPKANACEGAVVEGVKVVGVGSLQEAVCYLTAPLYERDMLIKPTKVDIEAIFRNAAQYEETLDFADINGQAAVKRAVEIAAAGFHHILLVGPPGSGKSMVAKRIPSILPELSLDESLEVSTIYSVAGMLKEDQALITKRPFMSPHHLITETALTGGGTIPRPGVISLAHRGVLFLDEMPEFPRAKLDMLRQPMEDKYIHIARSRGTFSYPADFQLVGALNPCPCGYYPDRNKCKCTSNEIRRYLGHISGPILDRIDICVEAPRVDISDLSSKIRSKNESSEIIRKRVLAARKMQEERFKGTKLRFNSEMSPSDIEKYCPLGLKEQAYLENVFCKMELSARAYHKILRIARTIADIEGEQNIDQLHIMEAVSYRMTDGKYWHQKEETYAN</sequence>
<dbReference type="Pfam" id="PF13541">
    <property type="entry name" value="ChlI"/>
    <property type="match status" value="1"/>
</dbReference>
<organism evidence="3 4">
    <name type="scientific">Butyrivibrio hungatei</name>
    <dbReference type="NCBI Taxonomy" id="185008"/>
    <lineage>
        <taxon>Bacteria</taxon>
        <taxon>Bacillati</taxon>
        <taxon>Bacillota</taxon>
        <taxon>Clostridia</taxon>
        <taxon>Lachnospirales</taxon>
        <taxon>Lachnospiraceae</taxon>
        <taxon>Butyrivibrio</taxon>
    </lineage>
</organism>
<dbReference type="NCBIfam" id="TIGR00368">
    <property type="entry name" value="YifB family Mg chelatase-like AAA ATPase"/>
    <property type="match status" value="1"/>
</dbReference>
<evidence type="ECO:0000256" key="1">
    <source>
        <dbReference type="ARBA" id="ARBA00006354"/>
    </source>
</evidence>
<dbReference type="InterPro" id="IPR003593">
    <property type="entry name" value="AAA+_ATPase"/>
</dbReference>
<dbReference type="SUPFAM" id="SSF52540">
    <property type="entry name" value="P-loop containing nucleoside triphosphate hydrolases"/>
    <property type="match status" value="1"/>
</dbReference>
<dbReference type="CDD" id="cd00009">
    <property type="entry name" value="AAA"/>
    <property type="match status" value="1"/>
</dbReference>
<accession>A0A1D9P2N2</accession>
<dbReference type="Gene3D" id="3.40.50.300">
    <property type="entry name" value="P-loop containing nucleotide triphosphate hydrolases"/>
    <property type="match status" value="1"/>
</dbReference>
<dbReference type="EMBL" id="CP017831">
    <property type="protein sequence ID" value="AOZ96856.1"/>
    <property type="molecule type" value="Genomic_DNA"/>
</dbReference>
<dbReference type="AlphaFoldDB" id="A0A1D9P2N2"/>
<dbReference type="OrthoDB" id="9813147at2"/>
<dbReference type="Pfam" id="PF13335">
    <property type="entry name" value="Mg_chelatase_C"/>
    <property type="match status" value="1"/>
</dbReference>
<dbReference type="SUPFAM" id="SSF54211">
    <property type="entry name" value="Ribosomal protein S5 domain 2-like"/>
    <property type="match status" value="1"/>
</dbReference>
<reference evidence="4" key="1">
    <citation type="submission" date="2016-10" db="EMBL/GenBank/DDBJ databases">
        <title>The complete genome sequence of the rumen bacterium Butyrivibrio hungatei MB2003.</title>
        <authorList>
            <person name="Palevich N."/>
            <person name="Kelly W.J."/>
            <person name="Leahy S.C."/>
            <person name="Altermann E."/>
            <person name="Rakonjac J."/>
            <person name="Attwood G.T."/>
        </authorList>
    </citation>
    <scope>NUCLEOTIDE SEQUENCE [LARGE SCALE GENOMIC DNA]</scope>
    <source>
        <strain evidence="4">MB2003</strain>
    </source>
</reference>
<dbReference type="PANTHER" id="PTHR32039:SF7">
    <property type="entry name" value="COMPETENCE PROTEIN COMM"/>
    <property type="match status" value="1"/>
</dbReference>
<dbReference type="PANTHER" id="PTHR32039">
    <property type="entry name" value="MAGNESIUM-CHELATASE SUBUNIT CHLI"/>
    <property type="match status" value="1"/>
</dbReference>
<dbReference type="Pfam" id="PF01078">
    <property type="entry name" value="Mg_chelatase"/>
    <property type="match status" value="1"/>
</dbReference>
<dbReference type="RefSeq" id="WP_083385893.1">
    <property type="nucleotide sequence ID" value="NZ_CP017831.1"/>
</dbReference>
<evidence type="ECO:0000259" key="2">
    <source>
        <dbReference type="SMART" id="SM00382"/>
    </source>
</evidence>
<dbReference type="SMART" id="SM00382">
    <property type="entry name" value="AAA"/>
    <property type="match status" value="1"/>
</dbReference>
<dbReference type="Gene3D" id="3.30.230.10">
    <property type="match status" value="1"/>
</dbReference>
<evidence type="ECO:0000313" key="4">
    <source>
        <dbReference type="Proteomes" id="UP000179284"/>
    </source>
</evidence>
<dbReference type="InterPro" id="IPR025158">
    <property type="entry name" value="Mg_chelat-rel_C"/>
</dbReference>
<evidence type="ECO:0000313" key="3">
    <source>
        <dbReference type="EMBL" id="AOZ96856.1"/>
    </source>
</evidence>
<dbReference type="InterPro" id="IPR027417">
    <property type="entry name" value="P-loop_NTPase"/>
</dbReference>
<dbReference type="InterPro" id="IPR004482">
    <property type="entry name" value="Mg_chelat-rel"/>
</dbReference>
<comment type="similarity">
    <text evidence="1">Belongs to the Mg-chelatase subunits D/I family. ComM subfamily.</text>
</comment>
<dbReference type="Proteomes" id="UP000179284">
    <property type="component" value="Chromosome I"/>
</dbReference>
<feature type="domain" description="AAA+ ATPase" evidence="2">
    <location>
        <begin position="220"/>
        <end position="395"/>
    </location>
</feature>
<dbReference type="InterPro" id="IPR014721">
    <property type="entry name" value="Ribsml_uS5_D2-typ_fold_subgr"/>
</dbReference>
<keyword evidence="4" id="KW-1185">Reference proteome</keyword>
<dbReference type="InterPro" id="IPR000523">
    <property type="entry name" value="Mg_chelatse_chII-like_cat_dom"/>
</dbReference>
<protein>
    <submittedName>
        <fullName evidence="3">Mg chelatase-like protein</fullName>
    </submittedName>
</protein>
<name>A0A1D9P2N2_9FIRM</name>
<proteinExistence type="inferred from homology"/>